<reference evidence="3 4" key="1">
    <citation type="submission" date="2020-11" db="EMBL/GenBank/DDBJ databases">
        <title>Algicoccus daihaiensis sp.nov., isolated from Daihai Lake in Inner Mongolia.</title>
        <authorList>
            <person name="Kai J."/>
        </authorList>
    </citation>
    <scope>NUCLEOTIDE SEQUENCE [LARGE SCALE GENOMIC DNA]</scope>
    <source>
        <strain evidence="4">f23</strain>
    </source>
</reference>
<comment type="similarity">
    <text evidence="1">Belongs to the LDH2/MDH2 oxidoreductase family.</text>
</comment>
<organism evidence="3 4">
    <name type="scientific">Orrella daihaiensis</name>
    <dbReference type="NCBI Taxonomy" id="2782176"/>
    <lineage>
        <taxon>Bacteria</taxon>
        <taxon>Pseudomonadati</taxon>
        <taxon>Pseudomonadota</taxon>
        <taxon>Betaproteobacteria</taxon>
        <taxon>Burkholderiales</taxon>
        <taxon>Alcaligenaceae</taxon>
        <taxon>Orrella</taxon>
    </lineage>
</organism>
<name>A0ABY4AHE9_9BURK</name>
<dbReference type="InterPro" id="IPR043144">
    <property type="entry name" value="Mal/L-sulf/L-lact_DH-like_ah"/>
</dbReference>
<dbReference type="Pfam" id="PF02615">
    <property type="entry name" value="Ldh_2"/>
    <property type="match status" value="1"/>
</dbReference>
<dbReference type="Gene3D" id="3.30.1370.60">
    <property type="entry name" value="Hypothetical oxidoreductase yiak, domain 2"/>
    <property type="match status" value="1"/>
</dbReference>
<evidence type="ECO:0000313" key="4">
    <source>
        <dbReference type="Proteomes" id="UP000831607"/>
    </source>
</evidence>
<protein>
    <submittedName>
        <fullName evidence="3">Malate/lactate/ureidoglycolate dehydrogenase</fullName>
    </submittedName>
</protein>
<evidence type="ECO:0000256" key="1">
    <source>
        <dbReference type="ARBA" id="ARBA00006056"/>
    </source>
</evidence>
<dbReference type="SUPFAM" id="SSF89733">
    <property type="entry name" value="L-sulfolactate dehydrogenase-like"/>
    <property type="match status" value="1"/>
</dbReference>
<gene>
    <name evidence="3" type="ORF">DHf2319_09600</name>
</gene>
<evidence type="ECO:0000256" key="2">
    <source>
        <dbReference type="ARBA" id="ARBA00023002"/>
    </source>
</evidence>
<dbReference type="InterPro" id="IPR003767">
    <property type="entry name" value="Malate/L-lactate_DH-like"/>
</dbReference>
<accession>A0ABY4AHE9</accession>
<dbReference type="Gene3D" id="1.10.1530.10">
    <property type="match status" value="1"/>
</dbReference>
<dbReference type="PANTHER" id="PTHR11091:SF0">
    <property type="entry name" value="MALATE DEHYDROGENASE"/>
    <property type="match status" value="1"/>
</dbReference>
<dbReference type="InterPro" id="IPR036111">
    <property type="entry name" value="Mal/L-sulfo/L-lacto_DH-like_sf"/>
</dbReference>
<dbReference type="NCBIfam" id="NF007504">
    <property type="entry name" value="PRK10098.1"/>
    <property type="match status" value="1"/>
</dbReference>
<keyword evidence="2" id="KW-0560">Oxidoreductase</keyword>
<dbReference type="InterPro" id="IPR043143">
    <property type="entry name" value="Mal/L-sulf/L-lact_DH-like_NADP"/>
</dbReference>
<dbReference type="RefSeq" id="WP_243477948.1">
    <property type="nucleotide sequence ID" value="NZ_CP063982.1"/>
</dbReference>
<dbReference type="EMBL" id="CP063982">
    <property type="protein sequence ID" value="UOD49711.1"/>
    <property type="molecule type" value="Genomic_DNA"/>
</dbReference>
<dbReference type="Proteomes" id="UP000831607">
    <property type="component" value="Chromosome"/>
</dbReference>
<keyword evidence="4" id="KW-1185">Reference proteome</keyword>
<dbReference type="PANTHER" id="PTHR11091">
    <property type="entry name" value="OXIDOREDUCTASE-RELATED"/>
    <property type="match status" value="1"/>
</dbReference>
<sequence length="360" mass="38470">MAAQTHFFNAQALSTAIKQVVKGFGSEPLEVELVTDNLIEANLTGHDSHGIGMLPRYALSLKEAGGLQANAHVSIRVDHGTMLGLDGHAGFGQVIGHEAMLIGIERTKQHGSCIMSLGNVHHLCRIGAWAEMATAAGLISIHFVNVMSKPVVAPWDGADGRFGTNPFCVGIPIEGRSPVILDFATSVIAQGKTRVAYNKGIELKPGQMIDHEGKPTTNPAYGVVPPFGAIKTFGEHKGFGLSLVCELLGGALSAGQTLHDRSTKSRIFNGMLTILIDPNRLGKGNLFVEESLAFLEWVKQSAPIEGTEGVKIAGEPEQMTKAERLKTGIPVDENTWREILQTSEILGIDSQEIDTLARAS</sequence>
<proteinExistence type="inferred from homology"/>
<evidence type="ECO:0000313" key="3">
    <source>
        <dbReference type="EMBL" id="UOD49711.1"/>
    </source>
</evidence>